<gene>
    <name evidence="1" type="ORF">HMPREF9123_0182</name>
</gene>
<protein>
    <submittedName>
        <fullName evidence="1">Uncharacterized protein</fullName>
    </submittedName>
</protein>
<dbReference type="RefSeq" id="WP_007341197.1">
    <property type="nucleotide sequence ID" value="NZ_GL878494.1"/>
</dbReference>
<dbReference type="EMBL" id="AFAY01000003">
    <property type="protein sequence ID" value="EGF12202.1"/>
    <property type="molecule type" value="Genomic_DNA"/>
</dbReference>
<evidence type="ECO:0000313" key="2">
    <source>
        <dbReference type="Proteomes" id="UP000004105"/>
    </source>
</evidence>
<evidence type="ECO:0000313" key="1">
    <source>
        <dbReference type="EMBL" id="EGF12202.1"/>
    </source>
</evidence>
<sequence length="181" mass="20093">MIPSIESGATPATAPSREDKMSETMFKLFASDILQLHQHTFSSWLAVPRAEDDGEPAVFSSIYAHIDGHYYFAVPEQCPAAASQNGIVLIESEESDIRLSWVGQAREVSCKECVYRDACAVLQRRCRHAANLEENCRLVEFCPEQGHLSIGGKYDAALSPQLLQRALYPAAQQLVFMREAS</sequence>
<proteinExistence type="predicted"/>
<dbReference type="Proteomes" id="UP000004105">
    <property type="component" value="Unassembled WGS sequence"/>
</dbReference>
<keyword evidence="2" id="KW-1185">Reference proteome</keyword>
<reference evidence="1 2" key="1">
    <citation type="submission" date="2011-02" db="EMBL/GenBank/DDBJ databases">
        <authorList>
            <person name="Muzny D."/>
            <person name="Qin X."/>
            <person name="Deng J."/>
            <person name="Jiang H."/>
            <person name="Liu Y."/>
            <person name="Qu J."/>
            <person name="Song X.-Z."/>
            <person name="Zhang L."/>
            <person name="Thornton R."/>
            <person name="Coyle M."/>
            <person name="Francisco L."/>
            <person name="Jackson L."/>
            <person name="Javaid M."/>
            <person name="Korchina V."/>
            <person name="Kovar C."/>
            <person name="Mata R."/>
            <person name="Mathew T."/>
            <person name="Ngo R."/>
            <person name="Nguyen L."/>
            <person name="Nguyen N."/>
            <person name="Okwuonu G."/>
            <person name="Ongeri F."/>
            <person name="Pham C."/>
            <person name="Simmons D."/>
            <person name="Wilczek-Boney K."/>
            <person name="Hale W."/>
            <person name="Jakkamsetti A."/>
            <person name="Pham P."/>
            <person name="Ruth R."/>
            <person name="San Lucas F."/>
            <person name="Warren J."/>
            <person name="Zhang J."/>
            <person name="Zhao Z."/>
            <person name="Zhou C."/>
            <person name="Zhu D."/>
            <person name="Lee S."/>
            <person name="Bess C."/>
            <person name="Blankenburg K."/>
            <person name="Forbes L."/>
            <person name="Fu Q."/>
            <person name="Gubbala S."/>
            <person name="Hirani K."/>
            <person name="Jayaseelan J.C."/>
            <person name="Lara F."/>
            <person name="Munidasa M."/>
            <person name="Palculict T."/>
            <person name="Patil S."/>
            <person name="Pu L.-L."/>
            <person name="Saada N."/>
            <person name="Tang L."/>
            <person name="Weissenberger G."/>
            <person name="Zhu Y."/>
            <person name="Hemphill L."/>
            <person name="Shang Y."/>
            <person name="Youmans B."/>
            <person name="Ayvaz T."/>
            <person name="Ross M."/>
            <person name="Santibanez J."/>
            <person name="Aqrawi P."/>
            <person name="Gross S."/>
            <person name="Joshi V."/>
            <person name="Fowler G."/>
            <person name="Nazareth L."/>
            <person name="Reid J."/>
            <person name="Worley K."/>
            <person name="Petrosino J."/>
            <person name="Highlander S."/>
            <person name="Gibbs R."/>
        </authorList>
    </citation>
    <scope>NUCLEOTIDE SEQUENCE [LARGE SCALE GENOMIC DNA]</scope>
    <source>
        <strain evidence="1 2">ATCC BAA-1200</strain>
    </source>
</reference>
<accession>F2B8T2</accession>
<dbReference type="HOGENOM" id="CLU_1658906_0_0_4"/>
<name>F2B8T2_9NEIS</name>
<dbReference type="AlphaFoldDB" id="F2B8T2"/>
<organism evidence="1 2">
    <name type="scientific">Neisseria bacilliformis ATCC BAA-1200</name>
    <dbReference type="NCBI Taxonomy" id="888742"/>
    <lineage>
        <taxon>Bacteria</taxon>
        <taxon>Pseudomonadati</taxon>
        <taxon>Pseudomonadota</taxon>
        <taxon>Betaproteobacteria</taxon>
        <taxon>Neisseriales</taxon>
        <taxon>Neisseriaceae</taxon>
        <taxon>Neisseria</taxon>
    </lineage>
</organism>
<comment type="caution">
    <text evidence="1">The sequence shown here is derived from an EMBL/GenBank/DDBJ whole genome shotgun (WGS) entry which is preliminary data.</text>
</comment>